<dbReference type="InterPro" id="IPR039143">
    <property type="entry name" value="GNPNAT1-like"/>
</dbReference>
<dbReference type="SUPFAM" id="SSF55729">
    <property type="entry name" value="Acyl-CoA N-acyltransferases (Nat)"/>
    <property type="match status" value="1"/>
</dbReference>
<name>A0A3B0ZHZ9_9ZZZZ</name>
<keyword evidence="2" id="KW-0808">Transferase</keyword>
<dbReference type="InterPro" id="IPR000182">
    <property type="entry name" value="GNAT_dom"/>
</dbReference>
<evidence type="ECO:0000313" key="2">
    <source>
        <dbReference type="EMBL" id="VAW86937.1"/>
    </source>
</evidence>
<dbReference type="PROSITE" id="PS51186">
    <property type="entry name" value="GNAT"/>
    <property type="match status" value="1"/>
</dbReference>
<dbReference type="CDD" id="cd04301">
    <property type="entry name" value="NAT_SF"/>
    <property type="match status" value="1"/>
</dbReference>
<dbReference type="GO" id="GO:0004343">
    <property type="term" value="F:glucosamine 6-phosphate N-acetyltransferase activity"/>
    <property type="evidence" value="ECO:0007669"/>
    <property type="project" value="TreeGrafter"/>
</dbReference>
<dbReference type="AlphaFoldDB" id="A0A3B0ZHZ9"/>
<evidence type="ECO:0000259" key="1">
    <source>
        <dbReference type="PROSITE" id="PS51186"/>
    </source>
</evidence>
<accession>A0A3B0ZHZ9</accession>
<sequence length="139" mass="15365">MIRVEQVSWADKQALIRPIREAVFIQEQNVPVELEWDGLDGQCVQLLLLSVDKAVGTARMTANGKIGRMAVLREHRGYGGGQLLLSKLIQVAKAAQLSEVVLDAQVSAIPFYLPFGFEVVSEPFMDAGIMHRQMMLALS</sequence>
<proteinExistence type="predicted"/>
<dbReference type="InterPro" id="IPR016181">
    <property type="entry name" value="Acyl_CoA_acyltransferase"/>
</dbReference>
<dbReference type="Pfam" id="PF13673">
    <property type="entry name" value="Acetyltransf_10"/>
    <property type="match status" value="1"/>
</dbReference>
<dbReference type="EMBL" id="UOFQ01000055">
    <property type="protein sequence ID" value="VAW86937.1"/>
    <property type="molecule type" value="Genomic_DNA"/>
</dbReference>
<dbReference type="Gene3D" id="3.40.630.30">
    <property type="match status" value="1"/>
</dbReference>
<dbReference type="PANTHER" id="PTHR13355">
    <property type="entry name" value="GLUCOSAMINE 6-PHOSPHATE N-ACETYLTRANSFERASE"/>
    <property type="match status" value="1"/>
</dbReference>
<reference evidence="2" key="1">
    <citation type="submission" date="2018-06" db="EMBL/GenBank/DDBJ databases">
        <authorList>
            <person name="Zhirakovskaya E."/>
        </authorList>
    </citation>
    <scope>NUCLEOTIDE SEQUENCE</scope>
</reference>
<protein>
    <submittedName>
        <fullName evidence="2">GNAT family acetyltransferase YjcF</fullName>
    </submittedName>
</protein>
<gene>
    <name evidence="2" type="ORF">MNBD_GAMMA17-1501</name>
</gene>
<dbReference type="PANTHER" id="PTHR13355:SF11">
    <property type="entry name" value="GLUCOSAMINE 6-PHOSPHATE N-ACETYLTRANSFERASE"/>
    <property type="match status" value="1"/>
</dbReference>
<feature type="domain" description="N-acetyltransferase" evidence="1">
    <location>
        <begin position="2"/>
        <end position="135"/>
    </location>
</feature>
<organism evidence="2">
    <name type="scientific">hydrothermal vent metagenome</name>
    <dbReference type="NCBI Taxonomy" id="652676"/>
    <lineage>
        <taxon>unclassified sequences</taxon>
        <taxon>metagenomes</taxon>
        <taxon>ecological metagenomes</taxon>
    </lineage>
</organism>